<dbReference type="CDD" id="cd12148">
    <property type="entry name" value="fungal_TF_MHR"/>
    <property type="match status" value="1"/>
</dbReference>
<evidence type="ECO:0000259" key="3">
    <source>
        <dbReference type="SMART" id="SM00906"/>
    </source>
</evidence>
<dbReference type="PANTHER" id="PTHR31001:SF74">
    <property type="entry name" value="ZN(II)2CYS6 TRANSCRIPTION FACTOR (EUROFUNG)"/>
    <property type="match status" value="1"/>
</dbReference>
<dbReference type="SMART" id="SM00906">
    <property type="entry name" value="Fungal_trans"/>
    <property type="match status" value="1"/>
</dbReference>
<dbReference type="Gene3D" id="3.50.30.30">
    <property type="match status" value="1"/>
</dbReference>
<evidence type="ECO:0000256" key="1">
    <source>
        <dbReference type="ARBA" id="ARBA00004123"/>
    </source>
</evidence>
<dbReference type="InterPro" id="IPR007219">
    <property type="entry name" value="XnlR_reg_dom"/>
</dbReference>
<dbReference type="InParanoid" id="A0A507AN53"/>
<proteinExistence type="predicted"/>
<dbReference type="AlphaFoldDB" id="A0A507AN53"/>
<accession>A0A507AN53</accession>
<evidence type="ECO:0000313" key="5">
    <source>
        <dbReference type="EMBL" id="TPX09163.1"/>
    </source>
</evidence>
<comment type="caution">
    <text evidence="5">The sequence shown here is derived from an EMBL/GenBank/DDBJ whole genome shotgun (WGS) entry which is preliminary data.</text>
</comment>
<evidence type="ECO:0000313" key="4">
    <source>
        <dbReference type="EMBL" id="TPX09114.1"/>
    </source>
</evidence>
<dbReference type="SUPFAM" id="SSF53187">
    <property type="entry name" value="Zn-dependent exopeptidases"/>
    <property type="match status" value="1"/>
</dbReference>
<evidence type="ECO:0000313" key="6">
    <source>
        <dbReference type="Proteomes" id="UP000319257"/>
    </source>
</evidence>
<reference evidence="5 6" key="1">
    <citation type="submission" date="2019-06" db="EMBL/GenBank/DDBJ databases">
        <title>Draft genome sequence of the filamentous fungus Phialemoniopsis curvata isolated from diesel fuel.</title>
        <authorList>
            <person name="Varaljay V.A."/>
            <person name="Lyon W.J."/>
            <person name="Crouch A.L."/>
            <person name="Drake C.E."/>
            <person name="Hollomon J.M."/>
            <person name="Nadeau L.J."/>
            <person name="Nunn H.S."/>
            <person name="Stevenson B.S."/>
            <person name="Bojanowski C.L."/>
            <person name="Crookes-Goodson W.J."/>
        </authorList>
    </citation>
    <scope>NUCLEOTIDE SEQUENCE [LARGE SCALE GENOMIC DNA]</scope>
    <source>
        <strain evidence="5 6">D216</strain>
    </source>
</reference>
<gene>
    <name evidence="4" type="ORF">E0L32_001574</name>
    <name evidence="5" type="ORF">E0L32_001623</name>
</gene>
<dbReference type="RefSeq" id="XP_030990825.1">
    <property type="nucleotide sequence ID" value="XM_031135668.1"/>
</dbReference>
<dbReference type="STRING" id="1093900.A0A507AN53"/>
<dbReference type="GeneID" id="41969021"/>
<dbReference type="GO" id="GO:0000981">
    <property type="term" value="F:DNA-binding transcription factor activity, RNA polymerase II-specific"/>
    <property type="evidence" value="ECO:0007669"/>
    <property type="project" value="InterPro"/>
</dbReference>
<sequence length="1136" mass="126494">MRCDRQLPCQSCISKGIELTCSYPPAPQSQGVNSVGDRIRQLEALIQSLAPRQQTSLPIVGAVGEDNESSLPGSINGGLVQLTSTSVTSVSTSESQDGGSAQVHWHGEKYVSSVHWAAVLDSISELKDQYEKEEEARMQPATNDFIPYYTPGPRLLYEPVQASRQEILASIPERPVVDRLVARYFNAQGLAPAILHSGQFLREYEMFWQNQNDTPFTWIGLLFSILCLSTQYQQLAEGSADHQLLTSLYLFRERTINCLALGQFTRGGPHVLETLILSCATEALLSKDAEMGPWLLLGTLVQLALSSGYHREPRNSNISVFSCEMRRRVWAVIVQMDLKLSSQIGLPRLLNTYQCDTAEPRNLLDSDFDETTEELPPSRPETEITPVLYGLAKNRIDRVGGLISDLISDIRDHPYSEIMDLDRKLHDAEDSLPAIFRWQPLSQSFMVAPHVIMHRVWLRLAVQRLLISLHRKYLAPTSVDEVELFEYSRRVCVEAAIQILETQKLVDEETQIGGQLESVRWIQTSLAQSCYLLGMSVLCYYLQLVKRASPPLPEDCEGTKARIHDLLHVTYPMWLRSSTVSREARRAVEHLSLLFGLRSGTSTCSLQEDEMTSCLSAEQNIAMSIDPVTWDAYQECIANLPEVLYEQILTPDVTGPISLETPRVHNALSLAFCALPQLDGSFYLHELDYLASLGSRLTGSANQALLINHIRRELQNLGFHVYSDNYNFQYQRPPSDPINLTINGESVPASGFVPYAGVTDAEGVEGRLVEIEVPESYTESPDWSLAAGNIALVNLYNTPLDGANRFPVWHGSSKWSGTIPGIPATNPGVRNISLATEAGVKGIIYNWKNITSFNAYAQYGPFKQNDQGTPAIYVTDQALRQVEARNGSRASFTSNGAMINDTHTETIWVVIEGTNLKNETVLVNTHTDGCNVVQENGYIPMLARARELAHSPPCRTTILLFLSGHLHTSGFTDKGRITERWLEDHPDLWAESSGSGKKAVFGSCVEHLGAAHWKEDLPNELYYPTGAVEDELLYASSQKLADMIGGFWKGADPAVLRIVNPHAMSSEQSGEGLAYLWHDIPEVSICTAPDWLLKVFPPTFDQMSLVDVQAVRRQSESLLKLWGAVDHLSSEDIRHL</sequence>
<dbReference type="Gene3D" id="3.40.630.10">
    <property type="entry name" value="Zn peptidases"/>
    <property type="match status" value="1"/>
</dbReference>
<evidence type="ECO:0000256" key="2">
    <source>
        <dbReference type="ARBA" id="ARBA00023242"/>
    </source>
</evidence>
<organism evidence="5 6">
    <name type="scientific">Thyridium curvatum</name>
    <dbReference type="NCBI Taxonomy" id="1093900"/>
    <lineage>
        <taxon>Eukaryota</taxon>
        <taxon>Fungi</taxon>
        <taxon>Dikarya</taxon>
        <taxon>Ascomycota</taxon>
        <taxon>Pezizomycotina</taxon>
        <taxon>Sordariomycetes</taxon>
        <taxon>Sordariomycetidae</taxon>
        <taxon>Thyridiales</taxon>
        <taxon>Thyridiaceae</taxon>
        <taxon>Thyridium</taxon>
    </lineage>
</organism>
<dbReference type="Gene3D" id="4.10.240.10">
    <property type="entry name" value="Zn(2)-C6 fungal-type DNA-binding domain"/>
    <property type="match status" value="1"/>
</dbReference>
<dbReference type="Proteomes" id="UP000319257">
    <property type="component" value="Unassembled WGS sequence"/>
</dbReference>
<feature type="domain" description="Xylanolytic transcriptional activator regulatory" evidence="3">
    <location>
        <begin position="293"/>
        <end position="366"/>
    </location>
</feature>
<dbReference type="OrthoDB" id="5431381at2759"/>
<dbReference type="InterPro" id="IPR036864">
    <property type="entry name" value="Zn2-C6_fun-type_DNA-bd_sf"/>
</dbReference>
<dbReference type="EMBL" id="SKBQ01000006">
    <property type="protein sequence ID" value="TPX09163.1"/>
    <property type="molecule type" value="Genomic_DNA"/>
</dbReference>
<dbReference type="InterPro" id="IPR050613">
    <property type="entry name" value="Sec_Metabolite_Reg"/>
</dbReference>
<dbReference type="GO" id="GO:0005634">
    <property type="term" value="C:nucleus"/>
    <property type="evidence" value="ECO:0007669"/>
    <property type="project" value="UniProtKB-SubCell"/>
</dbReference>
<dbReference type="GO" id="GO:0003677">
    <property type="term" value="F:DNA binding"/>
    <property type="evidence" value="ECO:0007669"/>
    <property type="project" value="InterPro"/>
</dbReference>
<dbReference type="PANTHER" id="PTHR31001">
    <property type="entry name" value="UNCHARACTERIZED TRANSCRIPTIONAL REGULATORY PROTEIN"/>
    <property type="match status" value="1"/>
</dbReference>
<keyword evidence="6" id="KW-1185">Reference proteome</keyword>
<keyword evidence="2" id="KW-0539">Nucleus</keyword>
<protein>
    <recommendedName>
        <fullName evidence="3">Xylanolytic transcriptional activator regulatory domain-containing protein</fullName>
    </recommendedName>
</protein>
<dbReference type="Pfam" id="PF04082">
    <property type="entry name" value="Fungal_trans"/>
    <property type="match status" value="1"/>
</dbReference>
<dbReference type="EMBL" id="SKBQ01000006">
    <property type="protein sequence ID" value="TPX09114.1"/>
    <property type="molecule type" value="Genomic_DNA"/>
</dbReference>
<dbReference type="GO" id="GO:0008270">
    <property type="term" value="F:zinc ion binding"/>
    <property type="evidence" value="ECO:0007669"/>
    <property type="project" value="InterPro"/>
</dbReference>
<name>A0A507AN53_9PEZI</name>
<dbReference type="GO" id="GO:0006351">
    <property type="term" value="P:DNA-templated transcription"/>
    <property type="evidence" value="ECO:0007669"/>
    <property type="project" value="InterPro"/>
</dbReference>
<comment type="subcellular location">
    <subcellularLocation>
        <location evidence="1">Nucleus</location>
    </subcellularLocation>
</comment>